<evidence type="ECO:0000256" key="2">
    <source>
        <dbReference type="ARBA" id="ARBA00003692"/>
    </source>
</evidence>
<dbReference type="SFLD" id="SFLDG01389">
    <property type="entry name" value="menaquinone_synthsis_involved"/>
    <property type="match status" value="1"/>
</dbReference>
<evidence type="ECO:0000256" key="12">
    <source>
        <dbReference type="ARBA" id="ARBA00022723"/>
    </source>
</evidence>
<dbReference type="SFLD" id="SFLDF00294">
    <property type="entry name" value="7_8-didemethyl-8-hydroxy-5-dea"/>
    <property type="match status" value="1"/>
</dbReference>
<keyword evidence="11" id="KW-0949">S-adenosyl-L-methionine</keyword>
<dbReference type="InterPro" id="IPR019939">
    <property type="entry name" value="CofG_family"/>
</dbReference>
<evidence type="ECO:0000256" key="6">
    <source>
        <dbReference type="ARBA" id="ARBA00012126"/>
    </source>
</evidence>
<comment type="cofactor">
    <cofactor evidence="1">
        <name>[4Fe-4S] cluster</name>
        <dbReference type="ChEBI" id="CHEBI:49883"/>
    </cofactor>
</comment>
<sequence length="782" mass="85163">MRHNDRALIERLLKSPLEAVLEEACAIRQARGPARMTYSRKVFIPLTRLCTDVCHYCTFATTPSRLHSAFMSEDEVLAVARAGVAAGCKEALFTLGDAPERRYSAAREWLAVRGFDRTIDYVRHCAALVLKETGLLPHINAGLLEEADYAMLRTVAASCGLMLESASDRLCKAGGPHYGSPDKVPAVRVASLEAAGRARVPMTSGVLIGIGETPWERIDALLMLRRIHAAHGHLQEVIVQNFCPKLGTKMANAPEATESDFLRVIAAARIIMPDEVSVQAPPNLNGERLIELIDAGIDDWGGISPVTFDHVNPEAPWPEIAMLEEVCAKAGRPLVERLTIYPRFVATSDTTWVDDKLRPAILRLSDAEGLARDSLWSPGIRDHMPASPQRPLGRIIPGPTSSTLHRILDRASAGNELTVDDIVALFSTRGAQALAVVETADALRRQAKGDDVTYVVNRNINYTNICTHSCSFCAFSKTSSKAGFRDKPYNLDLDEIADRAREAAAKGATEVCLQGGIHPSYTGATYRSIVRAVKDACPDLHVHAFSPLEIAQGARTLGVPLMDYLRMLKDEGLGSLPGTAAEILHDDIRAQICPDKLTTAEWLGVLRNAHTVGIPTTSTIMYGHIERPEHWAHHLLALRQLQEETGGITEFVPLPLIHMEAPFFRRGQSRKGPTWREALMMHAVARIVLFGQIDSIQCSWVKLGADGAAAVLAAGANDLGGVLMDESISRAAGASHGQEIGVHELRAAAASAGRPLRQRTTLYAMCDRDDGEQVRTLAHFQS</sequence>
<dbReference type="NCBIfam" id="TIGR03550">
    <property type="entry name" value="F420_cofG"/>
    <property type="match status" value="1"/>
</dbReference>
<dbReference type="Pfam" id="PF19288">
    <property type="entry name" value="CofH_C"/>
    <property type="match status" value="1"/>
</dbReference>
<dbReference type="SMART" id="SM00729">
    <property type="entry name" value="Elp3"/>
    <property type="match status" value="2"/>
</dbReference>
<keyword evidence="9" id="KW-0004">4Fe-4S</keyword>
<dbReference type="PANTHER" id="PTHR43076">
    <property type="entry name" value="FO SYNTHASE (COFH)"/>
    <property type="match status" value="1"/>
</dbReference>
<comment type="catalytic activity">
    <reaction evidence="17">
        <text>5-amino-5-(4-hydroxybenzyl)-6-(D-ribitylimino)-5,6-dihydrouracil + S-adenosyl-L-methionine = 7,8-didemethyl-8-hydroxy-5-deazariboflavin + 5'-deoxyadenosine + L-methionine + NH4(+) + H(+)</text>
        <dbReference type="Rhea" id="RHEA:55204"/>
        <dbReference type="ChEBI" id="CHEBI:15378"/>
        <dbReference type="ChEBI" id="CHEBI:17319"/>
        <dbReference type="ChEBI" id="CHEBI:28938"/>
        <dbReference type="ChEBI" id="CHEBI:57844"/>
        <dbReference type="ChEBI" id="CHEBI:59789"/>
        <dbReference type="ChEBI" id="CHEBI:59904"/>
        <dbReference type="ChEBI" id="CHEBI:85936"/>
        <dbReference type="EC" id="4.3.1.32"/>
    </reaction>
</comment>
<evidence type="ECO:0000256" key="3">
    <source>
        <dbReference type="ARBA" id="ARBA00004712"/>
    </source>
</evidence>
<dbReference type="InterPro" id="IPR013785">
    <property type="entry name" value="Aldolase_TIM"/>
</dbReference>
<comment type="similarity">
    <text evidence="5">In the N-terminal section; belongs to the radical SAM superfamily. CofG family.</text>
</comment>
<dbReference type="PROSITE" id="PS51918">
    <property type="entry name" value="RADICAL_SAM"/>
    <property type="match status" value="2"/>
</dbReference>
<evidence type="ECO:0000256" key="11">
    <source>
        <dbReference type="ARBA" id="ARBA00022691"/>
    </source>
</evidence>
<evidence type="ECO:0000256" key="17">
    <source>
        <dbReference type="ARBA" id="ARBA00048974"/>
    </source>
</evidence>
<comment type="pathway">
    <text evidence="3">Cofactor biosynthesis; coenzyme F0 biosynthesis.</text>
</comment>
<evidence type="ECO:0000256" key="5">
    <source>
        <dbReference type="ARBA" id="ARBA00010826"/>
    </source>
</evidence>
<gene>
    <name evidence="19" type="ORF">Sphch_2129</name>
</gene>
<dbReference type="InterPro" id="IPR020050">
    <property type="entry name" value="FO_synthase_su2"/>
</dbReference>
<reference evidence="19 20" key="1">
    <citation type="submission" date="2011-05" db="EMBL/GenBank/DDBJ databases">
        <title>Complete sequence of chromosome 1 of Sphingobium chlorophenolicum L-1.</title>
        <authorList>
            <consortium name="US DOE Joint Genome Institute"/>
            <person name="Lucas S."/>
            <person name="Han J."/>
            <person name="Lapidus A."/>
            <person name="Cheng J.-F."/>
            <person name="Goodwin L."/>
            <person name="Pitluck S."/>
            <person name="Peters L."/>
            <person name="Daligault H."/>
            <person name="Han C."/>
            <person name="Tapia R."/>
            <person name="Land M."/>
            <person name="Hauser L."/>
            <person name="Kyrpides N."/>
            <person name="Ivanova N."/>
            <person name="Pagani I."/>
            <person name="Turner P."/>
            <person name="Copley S."/>
            <person name="Woyke T."/>
        </authorList>
    </citation>
    <scope>NUCLEOTIDE SEQUENCE [LARGE SCALE GENOMIC DNA]</scope>
    <source>
        <strain evidence="19 20">L-1</strain>
    </source>
</reference>
<evidence type="ECO:0000256" key="14">
    <source>
        <dbReference type="ARBA" id="ARBA00023014"/>
    </source>
</evidence>
<dbReference type="EC" id="4.3.1.32" evidence="6"/>
<dbReference type="HOGENOM" id="CLU_010522_0_0_5"/>
<organism evidence="19 20">
    <name type="scientific">Sphingobium chlorophenolicum L-1</name>
    <dbReference type="NCBI Taxonomy" id="690566"/>
    <lineage>
        <taxon>Bacteria</taxon>
        <taxon>Pseudomonadati</taxon>
        <taxon>Pseudomonadota</taxon>
        <taxon>Alphaproteobacteria</taxon>
        <taxon>Sphingomonadales</taxon>
        <taxon>Sphingomonadaceae</taxon>
        <taxon>Sphingobium</taxon>
    </lineage>
</organism>
<evidence type="ECO:0000259" key="18">
    <source>
        <dbReference type="PROSITE" id="PS51918"/>
    </source>
</evidence>
<dbReference type="KEGG" id="sch:Sphch_2129"/>
<dbReference type="SFLD" id="SFLDG01388">
    <property type="entry name" value="7_8-didemethyl-8-hydroxy-5-dea"/>
    <property type="match status" value="2"/>
</dbReference>
<dbReference type="NCBIfam" id="TIGR00423">
    <property type="entry name" value="CofH family radical SAM protein"/>
    <property type="match status" value="1"/>
</dbReference>
<dbReference type="FunFam" id="3.20.20.70:FF:000134">
    <property type="entry name" value="7,8-didemethyl-8-hydroxy-5-deazariboflavin synthase"/>
    <property type="match status" value="1"/>
</dbReference>
<dbReference type="CDD" id="cd01335">
    <property type="entry name" value="Radical_SAM"/>
    <property type="match status" value="2"/>
</dbReference>
<name>F6EWA5_SPHCR</name>
<dbReference type="InterPro" id="IPR007197">
    <property type="entry name" value="rSAM"/>
</dbReference>
<evidence type="ECO:0000256" key="4">
    <source>
        <dbReference type="ARBA" id="ARBA00010051"/>
    </source>
</evidence>
<dbReference type="SUPFAM" id="SSF102114">
    <property type="entry name" value="Radical SAM enzymes"/>
    <property type="match status" value="2"/>
</dbReference>
<evidence type="ECO:0000313" key="19">
    <source>
        <dbReference type="EMBL" id="AEG49799.1"/>
    </source>
</evidence>
<dbReference type="InterPro" id="IPR006638">
    <property type="entry name" value="Elp3/MiaA/NifB-like_rSAM"/>
</dbReference>
<dbReference type="RefSeq" id="WP_013848043.1">
    <property type="nucleotide sequence ID" value="NC_015593.1"/>
</dbReference>
<dbReference type="UniPathway" id="UPA00072"/>
<dbReference type="Pfam" id="PF04055">
    <property type="entry name" value="Radical_SAM"/>
    <property type="match status" value="2"/>
</dbReference>
<dbReference type="GO" id="GO:0141093">
    <property type="term" value="F:5-amino-6-(D-ribitylamino)uracil--L-tyrosine 4-hydroxyphenyl transferase activity"/>
    <property type="evidence" value="ECO:0007669"/>
    <property type="project" value="UniProtKB-EC"/>
</dbReference>
<evidence type="ECO:0000256" key="10">
    <source>
        <dbReference type="ARBA" id="ARBA00022679"/>
    </source>
</evidence>
<dbReference type="HAMAP" id="MF_01611">
    <property type="entry name" value="FO_synth_sub1"/>
    <property type="match status" value="1"/>
</dbReference>
<evidence type="ECO:0000256" key="9">
    <source>
        <dbReference type="ARBA" id="ARBA00022485"/>
    </source>
</evidence>
<comment type="catalytic activity">
    <reaction evidence="16">
        <text>5-amino-6-(D-ribitylamino)uracil + L-tyrosine + S-adenosyl-L-methionine = 5-amino-5-(4-hydroxybenzyl)-6-(D-ribitylimino)-5,6-dihydrouracil + 2-iminoacetate + 5'-deoxyadenosine + L-methionine + H(+)</text>
        <dbReference type="Rhea" id="RHEA:55200"/>
        <dbReference type="ChEBI" id="CHEBI:15378"/>
        <dbReference type="ChEBI" id="CHEBI:15934"/>
        <dbReference type="ChEBI" id="CHEBI:17319"/>
        <dbReference type="ChEBI" id="CHEBI:57844"/>
        <dbReference type="ChEBI" id="CHEBI:58315"/>
        <dbReference type="ChEBI" id="CHEBI:59789"/>
        <dbReference type="ChEBI" id="CHEBI:77846"/>
        <dbReference type="ChEBI" id="CHEBI:85936"/>
        <dbReference type="EC" id="2.5.1.147"/>
    </reaction>
</comment>
<keyword evidence="10" id="KW-0808">Transferase</keyword>
<dbReference type="HAMAP" id="MF_01612">
    <property type="entry name" value="FO_synth_sub2"/>
    <property type="match status" value="1"/>
</dbReference>
<dbReference type="NCBIfam" id="TIGR03551">
    <property type="entry name" value="F420_cofH"/>
    <property type="match status" value="1"/>
</dbReference>
<dbReference type="InterPro" id="IPR058240">
    <property type="entry name" value="rSAM_sf"/>
</dbReference>
<dbReference type="SFLD" id="SFLDS00029">
    <property type="entry name" value="Radical_SAM"/>
    <property type="match status" value="3"/>
</dbReference>
<accession>F6EWA5</accession>
<evidence type="ECO:0000256" key="1">
    <source>
        <dbReference type="ARBA" id="ARBA00001966"/>
    </source>
</evidence>
<evidence type="ECO:0000256" key="7">
    <source>
        <dbReference type="ARBA" id="ARBA00012289"/>
    </source>
</evidence>
<dbReference type="GO" id="GO:0044689">
    <property type="term" value="F:7,8-didemethyl-8-hydroxy-5-deazariboflavin synthase activity"/>
    <property type="evidence" value="ECO:0007669"/>
    <property type="project" value="UniProtKB-EC"/>
</dbReference>
<dbReference type="STRING" id="690566.Sphch_2129"/>
<dbReference type="SFLD" id="SFLDF00343">
    <property type="entry name" value="aminofutalosine_synthase_(mqnE"/>
    <property type="match status" value="1"/>
</dbReference>
<dbReference type="InterPro" id="IPR019940">
    <property type="entry name" value="CofH_family"/>
</dbReference>
<dbReference type="InterPro" id="IPR034405">
    <property type="entry name" value="F420"/>
</dbReference>
<dbReference type="SFLD" id="SFLDG01064">
    <property type="entry name" value="F420__menaquinone_cofactor_bio"/>
    <property type="match status" value="3"/>
</dbReference>
<dbReference type="EC" id="2.5.1.147" evidence="7"/>
<keyword evidence="15" id="KW-0456">Lyase</keyword>
<dbReference type="InterPro" id="IPR045567">
    <property type="entry name" value="CofH/MnqC-like_C"/>
</dbReference>
<feature type="domain" description="Radical SAM core" evidence="18">
    <location>
        <begin position="36"/>
        <end position="283"/>
    </location>
</feature>
<proteinExistence type="inferred from homology"/>
<dbReference type="PANTHER" id="PTHR43076:SF1">
    <property type="entry name" value="LIPOYL SYNTHASE 2"/>
    <property type="match status" value="1"/>
</dbReference>
<keyword evidence="20" id="KW-1185">Reference proteome</keyword>
<dbReference type="AlphaFoldDB" id="F6EWA5"/>
<keyword evidence="14" id="KW-0411">Iron-sulfur</keyword>
<dbReference type="EMBL" id="CP002798">
    <property type="protein sequence ID" value="AEG49799.1"/>
    <property type="molecule type" value="Genomic_DNA"/>
</dbReference>
<dbReference type="GO" id="GO:0046872">
    <property type="term" value="F:metal ion binding"/>
    <property type="evidence" value="ECO:0007669"/>
    <property type="project" value="UniProtKB-KW"/>
</dbReference>
<dbReference type="Proteomes" id="UP000007150">
    <property type="component" value="Chromosome 1"/>
</dbReference>
<keyword evidence="12" id="KW-0479">Metal-binding</keyword>
<dbReference type="NCBIfam" id="NF004884">
    <property type="entry name" value="PRK06245.1"/>
    <property type="match status" value="1"/>
</dbReference>
<evidence type="ECO:0000256" key="8">
    <source>
        <dbReference type="ARBA" id="ARBA00022220"/>
    </source>
</evidence>
<dbReference type="Gene3D" id="3.20.20.70">
    <property type="entry name" value="Aldolase class I"/>
    <property type="match status" value="2"/>
</dbReference>
<protein>
    <recommendedName>
        <fullName evidence="8">FO synthase</fullName>
        <ecNumber evidence="7">2.5.1.147</ecNumber>
        <ecNumber evidence="6">4.3.1.32</ecNumber>
    </recommendedName>
</protein>
<evidence type="ECO:0000256" key="16">
    <source>
        <dbReference type="ARBA" id="ARBA00048468"/>
    </source>
</evidence>
<dbReference type="GO" id="GO:0051539">
    <property type="term" value="F:4 iron, 4 sulfur cluster binding"/>
    <property type="evidence" value="ECO:0007669"/>
    <property type="project" value="UniProtKB-KW"/>
</dbReference>
<evidence type="ECO:0000313" key="20">
    <source>
        <dbReference type="Proteomes" id="UP000007150"/>
    </source>
</evidence>
<comment type="similarity">
    <text evidence="4">In the C-terminal section; belongs to the radical SAM superfamily. CofH family.</text>
</comment>
<evidence type="ECO:0000256" key="13">
    <source>
        <dbReference type="ARBA" id="ARBA00023004"/>
    </source>
</evidence>
<evidence type="ECO:0000256" key="15">
    <source>
        <dbReference type="ARBA" id="ARBA00023239"/>
    </source>
</evidence>
<dbReference type="NCBIfam" id="NF005609">
    <property type="entry name" value="PRK07360.1"/>
    <property type="match status" value="1"/>
</dbReference>
<comment type="function">
    <text evidence="2">Catalyzes the radical-mediated synthesis of 7,8-didemethyl-8-hydroxy-5-deazariboflavin (FO) from 5-amino-6-(D-ribitylamino)uracil and L-tyrosine.</text>
</comment>
<feature type="domain" description="Radical SAM core" evidence="18">
    <location>
        <begin position="452"/>
        <end position="694"/>
    </location>
</feature>
<keyword evidence="13" id="KW-0408">Iron</keyword>